<protein>
    <submittedName>
        <fullName evidence="1">Uncharacterized protein</fullName>
    </submittedName>
</protein>
<dbReference type="Proteomes" id="UP000015106">
    <property type="component" value="Chromosome 3"/>
</dbReference>
<accession>A0A8R7TT80</accession>
<reference evidence="1" key="2">
    <citation type="submission" date="2018-03" db="EMBL/GenBank/DDBJ databases">
        <title>The Triticum urartu genome reveals the dynamic nature of wheat genome evolution.</title>
        <authorList>
            <person name="Ling H."/>
            <person name="Ma B."/>
            <person name="Shi X."/>
            <person name="Liu H."/>
            <person name="Dong L."/>
            <person name="Sun H."/>
            <person name="Cao Y."/>
            <person name="Gao Q."/>
            <person name="Zheng S."/>
            <person name="Li Y."/>
            <person name="Yu Y."/>
            <person name="Du H."/>
            <person name="Qi M."/>
            <person name="Li Y."/>
            <person name="Yu H."/>
            <person name="Cui Y."/>
            <person name="Wang N."/>
            <person name="Chen C."/>
            <person name="Wu H."/>
            <person name="Zhao Y."/>
            <person name="Zhang J."/>
            <person name="Li Y."/>
            <person name="Zhou W."/>
            <person name="Zhang B."/>
            <person name="Hu W."/>
            <person name="Eijk M."/>
            <person name="Tang J."/>
            <person name="Witsenboer H."/>
            <person name="Zhao S."/>
            <person name="Li Z."/>
            <person name="Zhang A."/>
            <person name="Wang D."/>
            <person name="Liang C."/>
        </authorList>
    </citation>
    <scope>NUCLEOTIDE SEQUENCE [LARGE SCALE GENOMIC DNA]</scope>
    <source>
        <strain evidence="1">cv. G1812</strain>
    </source>
</reference>
<organism evidence="1 2">
    <name type="scientific">Triticum urartu</name>
    <name type="common">Red wild einkorn</name>
    <name type="synonym">Crithodium urartu</name>
    <dbReference type="NCBI Taxonomy" id="4572"/>
    <lineage>
        <taxon>Eukaryota</taxon>
        <taxon>Viridiplantae</taxon>
        <taxon>Streptophyta</taxon>
        <taxon>Embryophyta</taxon>
        <taxon>Tracheophyta</taxon>
        <taxon>Spermatophyta</taxon>
        <taxon>Magnoliopsida</taxon>
        <taxon>Liliopsida</taxon>
        <taxon>Poales</taxon>
        <taxon>Poaceae</taxon>
        <taxon>BOP clade</taxon>
        <taxon>Pooideae</taxon>
        <taxon>Triticodae</taxon>
        <taxon>Triticeae</taxon>
        <taxon>Triticinae</taxon>
        <taxon>Triticum</taxon>
    </lineage>
</organism>
<name>A0A8R7TT80_TRIUA</name>
<dbReference type="EnsemblPlants" id="TuG1812G0300001535.01.T01">
    <property type="protein sequence ID" value="TuG1812G0300001535.01.T01"/>
    <property type="gene ID" value="TuG1812G0300001535.01"/>
</dbReference>
<evidence type="ECO:0000313" key="1">
    <source>
        <dbReference type="EnsemblPlants" id="TuG1812G0300001535.01.T01"/>
    </source>
</evidence>
<reference evidence="2" key="1">
    <citation type="journal article" date="2013" name="Nature">
        <title>Draft genome of the wheat A-genome progenitor Triticum urartu.</title>
        <authorList>
            <person name="Ling H.Q."/>
            <person name="Zhao S."/>
            <person name="Liu D."/>
            <person name="Wang J."/>
            <person name="Sun H."/>
            <person name="Zhang C."/>
            <person name="Fan H."/>
            <person name="Li D."/>
            <person name="Dong L."/>
            <person name="Tao Y."/>
            <person name="Gao C."/>
            <person name="Wu H."/>
            <person name="Li Y."/>
            <person name="Cui Y."/>
            <person name="Guo X."/>
            <person name="Zheng S."/>
            <person name="Wang B."/>
            <person name="Yu K."/>
            <person name="Liang Q."/>
            <person name="Yang W."/>
            <person name="Lou X."/>
            <person name="Chen J."/>
            <person name="Feng M."/>
            <person name="Jian J."/>
            <person name="Zhang X."/>
            <person name="Luo G."/>
            <person name="Jiang Y."/>
            <person name="Liu J."/>
            <person name="Wang Z."/>
            <person name="Sha Y."/>
            <person name="Zhang B."/>
            <person name="Wu H."/>
            <person name="Tang D."/>
            <person name="Shen Q."/>
            <person name="Xue P."/>
            <person name="Zou S."/>
            <person name="Wang X."/>
            <person name="Liu X."/>
            <person name="Wang F."/>
            <person name="Yang Y."/>
            <person name="An X."/>
            <person name="Dong Z."/>
            <person name="Zhang K."/>
            <person name="Zhang X."/>
            <person name="Luo M.C."/>
            <person name="Dvorak J."/>
            <person name="Tong Y."/>
            <person name="Wang J."/>
            <person name="Yang H."/>
            <person name="Li Z."/>
            <person name="Wang D."/>
            <person name="Zhang A."/>
            <person name="Wang J."/>
        </authorList>
    </citation>
    <scope>NUCLEOTIDE SEQUENCE</scope>
    <source>
        <strain evidence="2">cv. G1812</strain>
    </source>
</reference>
<evidence type="ECO:0000313" key="2">
    <source>
        <dbReference type="Proteomes" id="UP000015106"/>
    </source>
</evidence>
<keyword evidence="2" id="KW-1185">Reference proteome</keyword>
<dbReference type="Gramene" id="TuG1812G0300001535.01.T01">
    <property type="protein sequence ID" value="TuG1812G0300001535.01.T01"/>
    <property type="gene ID" value="TuG1812G0300001535.01"/>
</dbReference>
<dbReference type="AlphaFoldDB" id="A0A8R7TT80"/>
<proteinExistence type="predicted"/>
<reference evidence="1" key="3">
    <citation type="submission" date="2022-06" db="UniProtKB">
        <authorList>
            <consortium name="EnsemblPlants"/>
        </authorList>
    </citation>
    <scope>IDENTIFICATION</scope>
</reference>
<sequence>MMKETIPVHPVASKGSPSCVKSIQGRKNAIRSPHTQNFACPSTLFVEFFTSFCQTREWRGWTWKETGYRRRTQQRRVP</sequence>